<comment type="caution">
    <text evidence="1">The sequence shown here is derived from an EMBL/GenBank/DDBJ whole genome shotgun (WGS) entry which is preliminary data.</text>
</comment>
<evidence type="ECO:0000313" key="1">
    <source>
        <dbReference type="EMBL" id="KAJ7734625.1"/>
    </source>
</evidence>
<dbReference type="EMBL" id="JARKIB010000131">
    <property type="protein sequence ID" value="KAJ7734625.1"/>
    <property type="molecule type" value="Genomic_DNA"/>
</dbReference>
<gene>
    <name evidence="1" type="ORF">B0H16DRAFT_1467476</name>
</gene>
<organism evidence="1 2">
    <name type="scientific">Mycena metata</name>
    <dbReference type="NCBI Taxonomy" id="1033252"/>
    <lineage>
        <taxon>Eukaryota</taxon>
        <taxon>Fungi</taxon>
        <taxon>Dikarya</taxon>
        <taxon>Basidiomycota</taxon>
        <taxon>Agaricomycotina</taxon>
        <taxon>Agaricomycetes</taxon>
        <taxon>Agaricomycetidae</taxon>
        <taxon>Agaricales</taxon>
        <taxon>Marasmiineae</taxon>
        <taxon>Mycenaceae</taxon>
        <taxon>Mycena</taxon>
    </lineage>
</organism>
<dbReference type="AlphaFoldDB" id="A0AAD7I5S6"/>
<keyword evidence="2" id="KW-1185">Reference proteome</keyword>
<name>A0AAD7I5S6_9AGAR</name>
<evidence type="ECO:0000313" key="2">
    <source>
        <dbReference type="Proteomes" id="UP001215598"/>
    </source>
</evidence>
<accession>A0AAD7I5S6</accession>
<dbReference type="Proteomes" id="UP001215598">
    <property type="component" value="Unassembled WGS sequence"/>
</dbReference>
<proteinExistence type="predicted"/>
<sequence>MSDTQSFSEAQIAKTLNYRATQKRRASKKAYRERNAERLRQSAQLRMECDYLPILLTFSRRRRAELRESAEKAALARERRREADANHRENIRREKFVKKHGYRAYLDSYLPLLNEFNSFRLSGVKVPLSKDETGSQDSVEQDEGE</sequence>
<reference evidence="1" key="1">
    <citation type="submission" date="2023-03" db="EMBL/GenBank/DDBJ databases">
        <title>Massive genome expansion in bonnet fungi (Mycena s.s.) driven by repeated elements and novel gene families across ecological guilds.</title>
        <authorList>
            <consortium name="Lawrence Berkeley National Laboratory"/>
            <person name="Harder C.B."/>
            <person name="Miyauchi S."/>
            <person name="Viragh M."/>
            <person name="Kuo A."/>
            <person name="Thoen E."/>
            <person name="Andreopoulos B."/>
            <person name="Lu D."/>
            <person name="Skrede I."/>
            <person name="Drula E."/>
            <person name="Henrissat B."/>
            <person name="Morin E."/>
            <person name="Kohler A."/>
            <person name="Barry K."/>
            <person name="LaButti K."/>
            <person name="Morin E."/>
            <person name="Salamov A."/>
            <person name="Lipzen A."/>
            <person name="Mereny Z."/>
            <person name="Hegedus B."/>
            <person name="Baldrian P."/>
            <person name="Stursova M."/>
            <person name="Weitz H."/>
            <person name="Taylor A."/>
            <person name="Grigoriev I.V."/>
            <person name="Nagy L.G."/>
            <person name="Martin F."/>
            <person name="Kauserud H."/>
        </authorList>
    </citation>
    <scope>NUCLEOTIDE SEQUENCE</scope>
    <source>
        <strain evidence="1">CBHHK182m</strain>
    </source>
</reference>
<protein>
    <submittedName>
        <fullName evidence="1">Uncharacterized protein</fullName>
    </submittedName>
</protein>